<comment type="caution">
    <text evidence="4">The sequence shown here is derived from an EMBL/GenBank/DDBJ whole genome shotgun (WGS) entry which is preliminary data.</text>
</comment>
<feature type="chain" id="PRO_5003133919" evidence="2">
    <location>
        <begin position="27"/>
        <end position="593"/>
    </location>
</feature>
<proteinExistence type="predicted"/>
<sequence>MRLRKKQVAIFMALGMVLTSAGPVLADQVTSPNIETVSSDTNNSEIIVSPDVLDPKLDPGSSLATFLSSNQVTMRISGPGRVETSIEISKFENTKSKTVILADARNYPDALAASNLTNGRYSVILVQNQLTQAIINEITRLEAQDLIILGGTNSISEDIEKDLADIAGVKNVSRIAGENRYDTCQKIFNHAKKKSLVLASGEIFPDALATSSILDQAGLLLTKKDQLPSEAQAAIKDLNHDNFLIVGGENSIQESLATSISNKYQYASHTRISGNNRYETSAKIGERLVSSTVILASGENFPDALAASTLAQKIDSPILLVSKDKIDQSVIDYFKKHNIKKALVVGGQLSISDKTLANAERLIKGQDPIDNEGPQKPQQKPDLKPDVKPNEPNTTGKVINKVPYISQLKPVYAPNGCEATSLLMGLKGKGYTDLDLRTFLDRMPKTKSNPAKGYVGSPYGNEKSRFLTIDPEPLARYGQRYGNVVNIQGAPIEDIIKEIQEGNTVVIYVTLHWAPAYYKTLPIDGVPTRRIFNNHVLLLTGYDPVKKAFYIADPYNHESDGARRDKPFFYWKSQTLVNKCYNYGNRRFAVAIR</sequence>
<organism evidence="4 5">
    <name type="scientific">Peptostreptococcus stomatis DSM 17678</name>
    <dbReference type="NCBI Taxonomy" id="596315"/>
    <lineage>
        <taxon>Bacteria</taxon>
        <taxon>Bacillati</taxon>
        <taxon>Bacillota</taxon>
        <taxon>Clostridia</taxon>
        <taxon>Peptostreptococcales</taxon>
        <taxon>Peptostreptococcaceae</taxon>
        <taxon>Peptostreptococcus</taxon>
    </lineage>
</organism>
<dbReference type="PANTHER" id="PTHR30032:SF8">
    <property type="entry name" value="GERMINATION-SPECIFIC N-ACETYLMURAMOYL-L-ALANINE AMIDASE"/>
    <property type="match status" value="1"/>
</dbReference>
<protein>
    <submittedName>
        <fullName evidence="4">Putative cell wall binding repeat 2</fullName>
    </submittedName>
</protein>
<evidence type="ECO:0000256" key="2">
    <source>
        <dbReference type="SAM" id="SignalP"/>
    </source>
</evidence>
<dbReference type="Proteomes" id="UP000003244">
    <property type="component" value="Unassembled WGS sequence"/>
</dbReference>
<dbReference type="InterPro" id="IPR051922">
    <property type="entry name" value="Bact_Sporulation_Assoc"/>
</dbReference>
<dbReference type="EMBL" id="ADGQ01000073">
    <property type="protein sequence ID" value="EFM63964.1"/>
    <property type="molecule type" value="Genomic_DNA"/>
</dbReference>
<dbReference type="AlphaFoldDB" id="E0E570"/>
<dbReference type="STRING" id="596315.HMPREF0634_1190"/>
<dbReference type="Pfam" id="PF04122">
    <property type="entry name" value="CW_binding_2"/>
    <property type="match status" value="3"/>
</dbReference>
<dbReference type="Gene3D" id="3.40.50.12090">
    <property type="match status" value="3"/>
</dbReference>
<dbReference type="InterPro" id="IPR039564">
    <property type="entry name" value="Peptidase_C39-like"/>
</dbReference>
<reference evidence="4 5" key="1">
    <citation type="submission" date="2010-08" db="EMBL/GenBank/DDBJ databases">
        <authorList>
            <person name="Harkins D.M."/>
            <person name="Madupu R."/>
            <person name="Durkin A.S."/>
            <person name="Torralba M."/>
            <person name="Methe B."/>
            <person name="Sutton G.G."/>
            <person name="Nelson K.E."/>
        </authorList>
    </citation>
    <scope>NUCLEOTIDE SEQUENCE [LARGE SCALE GENOMIC DNA]</scope>
    <source>
        <strain evidence="4 5">DSM 17678</strain>
    </source>
</reference>
<keyword evidence="2" id="KW-0732">Signal</keyword>
<evidence type="ECO:0000256" key="1">
    <source>
        <dbReference type="SAM" id="MobiDB-lite"/>
    </source>
</evidence>
<evidence type="ECO:0000313" key="4">
    <source>
        <dbReference type="EMBL" id="EFM63964.1"/>
    </source>
</evidence>
<keyword evidence="5" id="KW-1185">Reference proteome</keyword>
<dbReference type="eggNOG" id="COG4990">
    <property type="taxonomic scope" value="Bacteria"/>
</dbReference>
<feature type="region of interest" description="Disordered" evidence="1">
    <location>
        <begin position="365"/>
        <end position="395"/>
    </location>
</feature>
<dbReference type="Gene3D" id="3.90.70.10">
    <property type="entry name" value="Cysteine proteinases"/>
    <property type="match status" value="1"/>
</dbReference>
<dbReference type="Pfam" id="PF13529">
    <property type="entry name" value="Peptidase_C39_2"/>
    <property type="match status" value="1"/>
</dbReference>
<name>E0E570_9FIRM</name>
<evidence type="ECO:0000313" key="5">
    <source>
        <dbReference type="Proteomes" id="UP000003244"/>
    </source>
</evidence>
<accession>E0E570</accession>
<dbReference type="OrthoDB" id="1701791at2"/>
<dbReference type="PANTHER" id="PTHR30032">
    <property type="entry name" value="N-ACETYLMURAMOYL-L-ALANINE AMIDASE-RELATED"/>
    <property type="match status" value="1"/>
</dbReference>
<feature type="compositionally biased region" description="Basic and acidic residues" evidence="1">
    <location>
        <begin position="379"/>
        <end position="389"/>
    </location>
</feature>
<feature type="domain" description="Peptidase C39-like" evidence="3">
    <location>
        <begin position="401"/>
        <end position="555"/>
    </location>
</feature>
<evidence type="ECO:0000259" key="3">
    <source>
        <dbReference type="Pfam" id="PF13529"/>
    </source>
</evidence>
<feature type="signal peptide" evidence="2">
    <location>
        <begin position="1"/>
        <end position="26"/>
    </location>
</feature>
<dbReference type="eggNOG" id="COG2247">
    <property type="taxonomic scope" value="Bacteria"/>
</dbReference>
<dbReference type="RefSeq" id="WP_007791348.1">
    <property type="nucleotide sequence ID" value="NZ_ADGQ01000073.1"/>
</dbReference>
<dbReference type="GeneID" id="84801450"/>
<dbReference type="InterPro" id="IPR007253">
    <property type="entry name" value="Cell_wall-bd_2"/>
</dbReference>
<gene>
    <name evidence="4" type="ORF">HMPREF0634_1190</name>
</gene>